<keyword evidence="5" id="KW-0539">Nucleus</keyword>
<dbReference type="EMBL" id="JBBPBN010000020">
    <property type="protein sequence ID" value="KAK9016576.1"/>
    <property type="molecule type" value="Genomic_DNA"/>
</dbReference>
<accession>A0ABR2RUI0</accession>
<dbReference type="InterPro" id="IPR036879">
    <property type="entry name" value="TF_MADSbox_sf"/>
</dbReference>
<keyword evidence="2" id="KW-0805">Transcription regulation</keyword>
<feature type="domain" description="MADS-box" evidence="6">
    <location>
        <begin position="119"/>
        <end position="179"/>
    </location>
</feature>
<dbReference type="InterPro" id="IPR002100">
    <property type="entry name" value="TF_MADSbox"/>
</dbReference>
<evidence type="ECO:0000259" key="6">
    <source>
        <dbReference type="PROSITE" id="PS50066"/>
    </source>
</evidence>
<evidence type="ECO:0000256" key="4">
    <source>
        <dbReference type="ARBA" id="ARBA00023163"/>
    </source>
</evidence>
<dbReference type="Pfam" id="PF00319">
    <property type="entry name" value="SRF-TF"/>
    <property type="match status" value="1"/>
</dbReference>
<comment type="subcellular location">
    <subcellularLocation>
        <location evidence="1">Nucleus</location>
    </subcellularLocation>
</comment>
<sequence length="244" mass="27880">MLEPATSFDVPQGTTLSSQETQWLALETVVHKSLSIVAITRISNWGCNLHTSNNIVKGSKYCGRPGSNSSWARDQNQAHTLPKIAYYKQEKQQTVIMYKSILEKRYSLMTMASSGKRTRGRQKVEMKVIEKQVDKMITFSKRRSGINKKISELTTLCGTDILFICFSPTGKPYSFGQPSIESVANRFLNNNILPSNDNNHLLVETYREEKINQIIQYYNEVVGQFDAMKEKQKMLAQQVREKLI</sequence>
<evidence type="ECO:0000313" key="8">
    <source>
        <dbReference type="Proteomes" id="UP001396334"/>
    </source>
</evidence>
<dbReference type="SMART" id="SM00432">
    <property type="entry name" value="MADS"/>
    <property type="match status" value="1"/>
</dbReference>
<proteinExistence type="predicted"/>
<dbReference type="PROSITE" id="PS50066">
    <property type="entry name" value="MADS_BOX_2"/>
    <property type="match status" value="1"/>
</dbReference>
<keyword evidence="8" id="KW-1185">Reference proteome</keyword>
<keyword evidence="4" id="KW-0804">Transcription</keyword>
<comment type="caution">
    <text evidence="7">The sequence shown here is derived from an EMBL/GenBank/DDBJ whole genome shotgun (WGS) entry which is preliminary data.</text>
</comment>
<dbReference type="PRINTS" id="PR00404">
    <property type="entry name" value="MADSDOMAIN"/>
</dbReference>
<dbReference type="Gene3D" id="3.40.1810.10">
    <property type="entry name" value="Transcription factor, MADS-box"/>
    <property type="match status" value="1"/>
</dbReference>
<dbReference type="SUPFAM" id="SSF55455">
    <property type="entry name" value="SRF-like"/>
    <property type="match status" value="1"/>
</dbReference>
<dbReference type="Proteomes" id="UP001396334">
    <property type="component" value="Unassembled WGS sequence"/>
</dbReference>
<evidence type="ECO:0000256" key="1">
    <source>
        <dbReference type="ARBA" id="ARBA00004123"/>
    </source>
</evidence>
<reference evidence="7 8" key="1">
    <citation type="journal article" date="2024" name="G3 (Bethesda)">
        <title>Genome assembly of Hibiscus sabdariffa L. provides insights into metabolisms of medicinal natural products.</title>
        <authorList>
            <person name="Kim T."/>
        </authorList>
    </citation>
    <scope>NUCLEOTIDE SEQUENCE [LARGE SCALE GENOMIC DNA]</scope>
    <source>
        <strain evidence="7">TK-2024</strain>
        <tissue evidence="7">Old leaves</tissue>
    </source>
</reference>
<evidence type="ECO:0000256" key="3">
    <source>
        <dbReference type="ARBA" id="ARBA00023125"/>
    </source>
</evidence>
<dbReference type="PANTHER" id="PTHR11945">
    <property type="entry name" value="MADS BOX PROTEIN"/>
    <property type="match status" value="1"/>
</dbReference>
<keyword evidence="3" id="KW-0238">DNA-binding</keyword>
<evidence type="ECO:0000313" key="7">
    <source>
        <dbReference type="EMBL" id="KAK9016576.1"/>
    </source>
</evidence>
<protein>
    <recommendedName>
        <fullName evidence="6">MADS-box domain-containing protein</fullName>
    </recommendedName>
</protein>
<evidence type="ECO:0000256" key="5">
    <source>
        <dbReference type="ARBA" id="ARBA00023242"/>
    </source>
</evidence>
<organism evidence="7 8">
    <name type="scientific">Hibiscus sabdariffa</name>
    <name type="common">roselle</name>
    <dbReference type="NCBI Taxonomy" id="183260"/>
    <lineage>
        <taxon>Eukaryota</taxon>
        <taxon>Viridiplantae</taxon>
        <taxon>Streptophyta</taxon>
        <taxon>Embryophyta</taxon>
        <taxon>Tracheophyta</taxon>
        <taxon>Spermatophyta</taxon>
        <taxon>Magnoliopsida</taxon>
        <taxon>eudicotyledons</taxon>
        <taxon>Gunneridae</taxon>
        <taxon>Pentapetalae</taxon>
        <taxon>rosids</taxon>
        <taxon>malvids</taxon>
        <taxon>Malvales</taxon>
        <taxon>Malvaceae</taxon>
        <taxon>Malvoideae</taxon>
        <taxon>Hibiscus</taxon>
    </lineage>
</organism>
<name>A0ABR2RUI0_9ROSI</name>
<gene>
    <name evidence="7" type="ORF">V6N11_079071</name>
</gene>
<dbReference type="PANTHER" id="PTHR11945:SF725">
    <property type="entry name" value="AGAMOUS-LIKE 58-RELATED"/>
    <property type="match status" value="1"/>
</dbReference>
<evidence type="ECO:0000256" key="2">
    <source>
        <dbReference type="ARBA" id="ARBA00023015"/>
    </source>
</evidence>